<proteinExistence type="predicted"/>
<dbReference type="AlphaFoldDB" id="A0A1F8FBX6"/>
<accession>A0A1F8FBX6</accession>
<reference evidence="1 2" key="1">
    <citation type="journal article" date="2016" name="Nat. Commun.">
        <title>Thousands of microbial genomes shed light on interconnected biogeochemical processes in an aquifer system.</title>
        <authorList>
            <person name="Anantharaman K."/>
            <person name="Brown C.T."/>
            <person name="Hug L.A."/>
            <person name="Sharon I."/>
            <person name="Castelle C.J."/>
            <person name="Probst A.J."/>
            <person name="Thomas B.C."/>
            <person name="Singh A."/>
            <person name="Wilkins M.J."/>
            <person name="Karaoz U."/>
            <person name="Brodie E.L."/>
            <person name="Williams K.H."/>
            <person name="Hubbard S.S."/>
            <person name="Banfield J.F."/>
        </authorList>
    </citation>
    <scope>NUCLEOTIDE SEQUENCE [LARGE SCALE GENOMIC DNA]</scope>
</reference>
<gene>
    <name evidence="1" type="ORF">A3J46_06860</name>
</gene>
<comment type="caution">
    <text evidence="1">The sequence shown here is derived from an EMBL/GenBank/DDBJ whole genome shotgun (WGS) entry which is preliminary data.</text>
</comment>
<evidence type="ECO:0000313" key="1">
    <source>
        <dbReference type="EMBL" id="OGN10060.1"/>
    </source>
</evidence>
<dbReference type="Proteomes" id="UP000177167">
    <property type="component" value="Unassembled WGS sequence"/>
</dbReference>
<name>A0A1F8FBX6_9BACT</name>
<protein>
    <submittedName>
        <fullName evidence="1">Uncharacterized protein</fullName>
    </submittedName>
</protein>
<sequence length="60" mass="6940">MDWDVQEIVTKAKKLFSDSQYYDGMRLQGLAVVKQFEKKTAIKNYADTLTFIAGHDIIKK</sequence>
<organism evidence="1 2">
    <name type="scientific">Candidatus Yanofskybacteria bacterium RIFCSPHIGHO2_02_FULL_41_11</name>
    <dbReference type="NCBI Taxonomy" id="1802675"/>
    <lineage>
        <taxon>Bacteria</taxon>
        <taxon>Candidatus Yanofskyibacteriota</taxon>
    </lineage>
</organism>
<dbReference type="EMBL" id="MGJP01000017">
    <property type="protein sequence ID" value="OGN10060.1"/>
    <property type="molecule type" value="Genomic_DNA"/>
</dbReference>
<evidence type="ECO:0000313" key="2">
    <source>
        <dbReference type="Proteomes" id="UP000177167"/>
    </source>
</evidence>